<evidence type="ECO:0000313" key="8">
    <source>
        <dbReference type="EMBL" id="MBU3028732.1"/>
    </source>
</evidence>
<evidence type="ECO:0000256" key="1">
    <source>
        <dbReference type="ARBA" id="ARBA00022448"/>
    </source>
</evidence>
<dbReference type="EMBL" id="JAHKNG010000001">
    <property type="protein sequence ID" value="MBU3028732.1"/>
    <property type="molecule type" value="Genomic_DNA"/>
</dbReference>
<evidence type="ECO:0000256" key="2">
    <source>
        <dbReference type="ARBA" id="ARBA00022617"/>
    </source>
</evidence>
<keyword evidence="9" id="KW-1185">Reference proteome</keyword>
<evidence type="ECO:0000256" key="6">
    <source>
        <dbReference type="SAM" id="SignalP"/>
    </source>
</evidence>
<dbReference type="Pfam" id="PF02085">
    <property type="entry name" value="Cytochrom_CIII"/>
    <property type="match status" value="1"/>
</dbReference>
<sequence>MKYMLAALFFCGLVLVVTGPPGADDRAGRREPRFGGTIPVLPMTFSHGDHFGQTCASCHHEFTDGTAGPPCMTCHVTDRSVAPLLEDQFHGLCRSCHVTEHAASRPSGPTRNCTACHLPDHDF</sequence>
<feature type="chain" id="PRO_5046582512" evidence="6">
    <location>
        <begin position="24"/>
        <end position="123"/>
    </location>
</feature>
<gene>
    <name evidence="8" type="ORF">KNW02_01200</name>
</gene>
<evidence type="ECO:0000259" key="7">
    <source>
        <dbReference type="Pfam" id="PF02085"/>
    </source>
</evidence>
<reference evidence="8" key="1">
    <citation type="submission" date="2021-06" db="EMBL/GenBank/DDBJ databases">
        <title>Paracoccus bacterium XHP0099 sp. nov., isolated from the surface waters of the Yellow Sea.</title>
        <authorList>
            <person name="Xue H."/>
            <person name="Zhang D."/>
        </authorList>
    </citation>
    <scope>NUCLEOTIDE SEQUENCE</scope>
    <source>
        <strain evidence="8">XHP0099</strain>
    </source>
</reference>
<feature type="domain" description="Class III cytochrome C" evidence="7">
    <location>
        <begin position="42"/>
        <end position="117"/>
    </location>
</feature>
<dbReference type="Gene3D" id="3.90.10.10">
    <property type="entry name" value="Cytochrome C3"/>
    <property type="match status" value="1"/>
</dbReference>
<keyword evidence="2" id="KW-0349">Heme</keyword>
<dbReference type="SUPFAM" id="SSF48695">
    <property type="entry name" value="Multiheme cytochromes"/>
    <property type="match status" value="1"/>
</dbReference>
<evidence type="ECO:0000313" key="9">
    <source>
        <dbReference type="Proteomes" id="UP001166191"/>
    </source>
</evidence>
<evidence type="ECO:0000256" key="5">
    <source>
        <dbReference type="ARBA" id="ARBA00023004"/>
    </source>
</evidence>
<evidence type="ECO:0000256" key="4">
    <source>
        <dbReference type="ARBA" id="ARBA00022982"/>
    </source>
</evidence>
<name>A0ABS6AFL0_9RHOB</name>
<dbReference type="Proteomes" id="UP001166191">
    <property type="component" value="Unassembled WGS sequence"/>
</dbReference>
<keyword evidence="5" id="KW-0408">Iron</keyword>
<keyword evidence="1" id="KW-0813">Transport</keyword>
<accession>A0ABS6AFL0</accession>
<dbReference type="CDD" id="cd08168">
    <property type="entry name" value="Cytochrom_C3"/>
    <property type="match status" value="1"/>
</dbReference>
<dbReference type="InterPro" id="IPR020942">
    <property type="entry name" value="Cyt_c_III_dom"/>
</dbReference>
<proteinExistence type="predicted"/>
<keyword evidence="3" id="KW-0479">Metal-binding</keyword>
<evidence type="ECO:0000256" key="3">
    <source>
        <dbReference type="ARBA" id="ARBA00022723"/>
    </source>
</evidence>
<comment type="caution">
    <text evidence="8">The sequence shown here is derived from an EMBL/GenBank/DDBJ whole genome shotgun (WGS) entry which is preliminary data.</text>
</comment>
<feature type="signal peptide" evidence="6">
    <location>
        <begin position="1"/>
        <end position="23"/>
    </location>
</feature>
<keyword evidence="6" id="KW-0732">Signal</keyword>
<protein>
    <submittedName>
        <fullName evidence="8">Cytochrome c family protein</fullName>
    </submittedName>
</protein>
<keyword evidence="4" id="KW-0249">Electron transport</keyword>
<dbReference type="InterPro" id="IPR036280">
    <property type="entry name" value="Multihaem_cyt_sf"/>
</dbReference>
<organism evidence="8 9">
    <name type="scientific">Paracoccus marinaquae</name>
    <dbReference type="NCBI Taxonomy" id="2841926"/>
    <lineage>
        <taxon>Bacteria</taxon>
        <taxon>Pseudomonadati</taxon>
        <taxon>Pseudomonadota</taxon>
        <taxon>Alphaproteobacteria</taxon>
        <taxon>Rhodobacterales</taxon>
        <taxon>Paracoccaceae</taxon>
        <taxon>Paracoccus</taxon>
    </lineage>
</organism>